<name>A0AAP0SHJ8_9PSED</name>
<evidence type="ECO:0000313" key="3">
    <source>
        <dbReference type="Proteomes" id="UP000027121"/>
    </source>
</evidence>
<evidence type="ECO:0000256" key="1">
    <source>
        <dbReference type="SAM" id="SignalP"/>
    </source>
</evidence>
<dbReference type="Proteomes" id="UP000027121">
    <property type="component" value="Chromosome"/>
</dbReference>
<organism evidence="2 3">
    <name type="scientific">Pseudomonas donghuensis</name>
    <dbReference type="NCBI Taxonomy" id="1163398"/>
    <lineage>
        <taxon>Bacteria</taxon>
        <taxon>Pseudomonadati</taxon>
        <taxon>Pseudomonadota</taxon>
        <taxon>Gammaproteobacteria</taxon>
        <taxon>Pseudomonadales</taxon>
        <taxon>Pseudomonadaceae</taxon>
        <taxon>Pseudomonas</taxon>
    </lineage>
</organism>
<dbReference type="EMBL" id="CP071706">
    <property type="protein sequence ID" value="KDN98859.1"/>
    <property type="molecule type" value="Genomic_DNA"/>
</dbReference>
<reference evidence="2 3" key="2">
    <citation type="journal article" date="2016" name="Front. Microbiol.">
        <title>When Genome-Based Approach Meets the 'Old but Good': Revealing Genes Involved in the Antibacterial Activity of Pseudomonas sp. P482 against Soft Rot Pathogens.</title>
        <authorList>
            <person name="Krzyzanowska D.M."/>
            <person name="Ossowicki A."/>
            <person name="Rajewska M."/>
            <person name="Maciag T."/>
            <person name="Jablonska M."/>
            <person name="Obuchowski M."/>
            <person name="Heeb S."/>
            <person name="Jafra S."/>
        </authorList>
    </citation>
    <scope>NUCLEOTIDE SEQUENCE [LARGE SCALE GENOMIC DNA]</scope>
    <source>
        <strain evidence="2 3">P482</strain>
    </source>
</reference>
<feature type="chain" id="PRO_5042814248" evidence="1">
    <location>
        <begin position="20"/>
        <end position="174"/>
    </location>
</feature>
<protein>
    <submittedName>
        <fullName evidence="2">DUF3016 domain-containing protein</fullName>
    </submittedName>
</protein>
<dbReference type="Pfam" id="PF11454">
    <property type="entry name" value="DUF3016"/>
    <property type="match status" value="1"/>
</dbReference>
<sequence>MRPALTLATLSLLAFNSLAQTPASPNVEVTFDKPEHFRDASLDSNGYHRGADAYVMKELSAYLVKLGQRYLPAGQRLRIDIRNIDLAGQYEPWRANAYSVRIMRDVTWPSIDLHYALSQQGQTVSQADAHLTDKFYLQRPGRRADTDRLYAEKAMLQEWFGKQFSVQRQTSAQP</sequence>
<dbReference type="GeneID" id="98283355"/>
<dbReference type="InterPro" id="IPR021557">
    <property type="entry name" value="DUF3016"/>
</dbReference>
<dbReference type="AlphaFoldDB" id="A0AAP0SHJ8"/>
<dbReference type="KEGG" id="pdw:BV82_3019"/>
<proteinExistence type="predicted"/>
<dbReference type="RefSeq" id="WP_010226488.1">
    <property type="nucleotide sequence ID" value="NZ_CATKPL010000056.1"/>
</dbReference>
<accession>A0AAP0SHJ8</accession>
<keyword evidence="3" id="KW-1185">Reference proteome</keyword>
<gene>
    <name evidence="2" type="ORF">BV82_3019</name>
</gene>
<feature type="signal peptide" evidence="1">
    <location>
        <begin position="1"/>
        <end position="19"/>
    </location>
</feature>
<keyword evidence="1" id="KW-0732">Signal</keyword>
<evidence type="ECO:0000313" key="2">
    <source>
        <dbReference type="EMBL" id="KDN98859.1"/>
    </source>
</evidence>
<reference evidence="2 3" key="1">
    <citation type="journal article" date="2014" name="Genome Announc.">
        <title>Genome Sequence of Pseudomonas sp. Strain P482, a Tomato Rhizosphere Isolate with Broad-Spectrum Antimicrobial Activity.</title>
        <authorList>
            <person name="Krzyzanowska D.M."/>
            <person name="Ossowicki A."/>
            <person name="Jafra S."/>
        </authorList>
    </citation>
    <scope>NUCLEOTIDE SEQUENCE [LARGE SCALE GENOMIC DNA]</scope>
    <source>
        <strain evidence="2 3">P482</strain>
    </source>
</reference>